<dbReference type="OrthoDB" id="9792935at2"/>
<keyword evidence="4" id="KW-1185">Reference proteome</keyword>
<protein>
    <submittedName>
        <fullName evidence="3">Gfo/Idh/MocA family oxidoreductase</fullName>
    </submittedName>
</protein>
<feature type="domain" description="GFO/IDH/MocA-like oxidoreductase" evidence="2">
    <location>
        <begin position="131"/>
        <end position="265"/>
    </location>
</feature>
<comment type="caution">
    <text evidence="3">The sequence shown here is derived from an EMBL/GenBank/DDBJ whole genome shotgun (WGS) entry which is preliminary data.</text>
</comment>
<dbReference type="SUPFAM" id="SSF55347">
    <property type="entry name" value="Glyceraldehyde-3-phosphate dehydrogenase-like, C-terminal domain"/>
    <property type="match status" value="1"/>
</dbReference>
<sequence>MSAPMRIAVAGAGLIGRRHIELIDASPDCVLAGIADPSPAAKEFAQARSTPWHSDHRTLLADEKPDGLIIASPNALHFQMALDCAQAGVPALIEKPVTDTVAAAQRLCAAVKRTGVPMLVGHHRRHNPIIKAARETVTTGKLGELTAVVGLWLLKKPDDYFDVAWRREHGGGPLLINLIHDIDNLRFICGEITEVQALTSNKVRGFAVEDTAALLLRFANGALGTVTVSDATPAPWSWELTSGENAAYPKQDQPCCILSGTAGSLSVPNMELWFYAQEPGWHAPLARETVVPAALDPLAEQLRHFCAVIRGREQPLIPVEDAMGTLAIVEAVSEAARTGQKISPGQIMEQAA</sequence>
<feature type="domain" description="Gfo/Idh/MocA-like oxidoreductase N-terminal" evidence="1">
    <location>
        <begin position="5"/>
        <end position="122"/>
    </location>
</feature>
<dbReference type="Gene3D" id="3.40.50.720">
    <property type="entry name" value="NAD(P)-binding Rossmann-like Domain"/>
    <property type="match status" value="1"/>
</dbReference>
<dbReference type="Gene3D" id="3.30.360.10">
    <property type="entry name" value="Dihydrodipicolinate Reductase, domain 2"/>
    <property type="match status" value="1"/>
</dbReference>
<dbReference type="SUPFAM" id="SSF51735">
    <property type="entry name" value="NAD(P)-binding Rossmann-fold domains"/>
    <property type="match status" value="1"/>
</dbReference>
<dbReference type="Pfam" id="PF01408">
    <property type="entry name" value="GFO_IDH_MocA"/>
    <property type="match status" value="1"/>
</dbReference>
<dbReference type="AlphaFoldDB" id="A0A5D3K224"/>
<dbReference type="InterPro" id="IPR000683">
    <property type="entry name" value="Gfo/Idh/MocA-like_OxRdtase_N"/>
</dbReference>
<dbReference type="PANTHER" id="PTHR43377">
    <property type="entry name" value="BILIVERDIN REDUCTASE A"/>
    <property type="match status" value="1"/>
</dbReference>
<dbReference type="EMBL" id="VSSS01000067">
    <property type="protein sequence ID" value="TYL88270.1"/>
    <property type="molecule type" value="Genomic_DNA"/>
</dbReference>
<organism evidence="3 4">
    <name type="scientific">Bradyrhizobium rifense</name>
    <dbReference type="NCBI Taxonomy" id="515499"/>
    <lineage>
        <taxon>Bacteria</taxon>
        <taxon>Pseudomonadati</taxon>
        <taxon>Pseudomonadota</taxon>
        <taxon>Alphaproteobacteria</taxon>
        <taxon>Hyphomicrobiales</taxon>
        <taxon>Nitrobacteraceae</taxon>
        <taxon>Bradyrhizobium</taxon>
    </lineage>
</organism>
<reference evidence="3 4" key="1">
    <citation type="submission" date="2019-08" db="EMBL/GenBank/DDBJ databases">
        <title>Bradyrhizobium hipponensis sp. nov., a rhizobium isolated from a Lupinus angustifolius root nodule in Tunisia.</title>
        <authorList>
            <person name="Off K."/>
            <person name="Rejili M."/>
            <person name="Mars M."/>
            <person name="Brachmann A."/>
            <person name="Marin M."/>
        </authorList>
    </citation>
    <scope>NUCLEOTIDE SEQUENCE [LARGE SCALE GENOMIC DNA]</scope>
    <source>
        <strain evidence="3 4">CTAW71</strain>
    </source>
</reference>
<dbReference type="Pfam" id="PF22725">
    <property type="entry name" value="GFO_IDH_MocA_C3"/>
    <property type="match status" value="1"/>
</dbReference>
<evidence type="ECO:0000259" key="2">
    <source>
        <dbReference type="Pfam" id="PF22725"/>
    </source>
</evidence>
<evidence type="ECO:0000259" key="1">
    <source>
        <dbReference type="Pfam" id="PF01408"/>
    </source>
</evidence>
<dbReference type="Proteomes" id="UP000324758">
    <property type="component" value="Unassembled WGS sequence"/>
</dbReference>
<dbReference type="InterPro" id="IPR051450">
    <property type="entry name" value="Gfo/Idh/MocA_Oxidoreductases"/>
</dbReference>
<dbReference type="RefSeq" id="WP_148777396.1">
    <property type="nucleotide sequence ID" value="NZ_VSSS01000067.1"/>
</dbReference>
<dbReference type="PANTHER" id="PTHR43377:SF8">
    <property type="entry name" value="BLR3664 PROTEIN"/>
    <property type="match status" value="1"/>
</dbReference>
<dbReference type="InterPro" id="IPR036291">
    <property type="entry name" value="NAD(P)-bd_dom_sf"/>
</dbReference>
<dbReference type="InterPro" id="IPR055170">
    <property type="entry name" value="GFO_IDH_MocA-like_dom"/>
</dbReference>
<accession>A0A5D3K224</accession>
<name>A0A5D3K224_9BRAD</name>
<evidence type="ECO:0000313" key="3">
    <source>
        <dbReference type="EMBL" id="TYL88270.1"/>
    </source>
</evidence>
<gene>
    <name evidence="3" type="ORF">FXB40_38040</name>
</gene>
<dbReference type="GO" id="GO:0000166">
    <property type="term" value="F:nucleotide binding"/>
    <property type="evidence" value="ECO:0007669"/>
    <property type="project" value="InterPro"/>
</dbReference>
<proteinExistence type="predicted"/>
<evidence type="ECO:0000313" key="4">
    <source>
        <dbReference type="Proteomes" id="UP000324758"/>
    </source>
</evidence>